<keyword evidence="3" id="KW-1185">Reference proteome</keyword>
<reference evidence="2" key="1">
    <citation type="submission" date="2023-06" db="EMBL/GenBank/DDBJ databases">
        <authorList>
            <consortium name="Lawrence Berkeley National Laboratory"/>
            <person name="Ahrendt S."/>
            <person name="Sahu N."/>
            <person name="Indic B."/>
            <person name="Wong-Bajracharya J."/>
            <person name="Merenyi Z."/>
            <person name="Ke H.-M."/>
            <person name="Monk M."/>
            <person name="Kocsube S."/>
            <person name="Drula E."/>
            <person name="Lipzen A."/>
            <person name="Balint B."/>
            <person name="Henrissat B."/>
            <person name="Andreopoulos B."/>
            <person name="Martin F.M."/>
            <person name="Harder C.B."/>
            <person name="Rigling D."/>
            <person name="Ford K.L."/>
            <person name="Foster G.D."/>
            <person name="Pangilinan J."/>
            <person name="Papanicolaou A."/>
            <person name="Barry K."/>
            <person name="LaButti K."/>
            <person name="Viragh M."/>
            <person name="Koriabine M."/>
            <person name="Yan M."/>
            <person name="Riley R."/>
            <person name="Champramary S."/>
            <person name="Plett K.L."/>
            <person name="Tsai I.J."/>
            <person name="Slot J."/>
            <person name="Sipos G."/>
            <person name="Plett J."/>
            <person name="Nagy L.G."/>
            <person name="Grigoriev I.V."/>
        </authorList>
    </citation>
    <scope>NUCLEOTIDE SEQUENCE</scope>
    <source>
        <strain evidence="2">FPL87.14</strain>
    </source>
</reference>
<evidence type="ECO:0000256" key="1">
    <source>
        <dbReference type="SAM" id="MobiDB-lite"/>
    </source>
</evidence>
<dbReference type="Proteomes" id="UP001175226">
    <property type="component" value="Unassembled WGS sequence"/>
</dbReference>
<gene>
    <name evidence="2" type="ORF">EV421DRAFT_1896359</name>
</gene>
<evidence type="ECO:0000313" key="3">
    <source>
        <dbReference type="Proteomes" id="UP001175226"/>
    </source>
</evidence>
<feature type="region of interest" description="Disordered" evidence="1">
    <location>
        <begin position="198"/>
        <end position="227"/>
    </location>
</feature>
<dbReference type="EMBL" id="JAUEPT010000002">
    <property type="protein sequence ID" value="KAK0454435.1"/>
    <property type="molecule type" value="Genomic_DNA"/>
</dbReference>
<protein>
    <submittedName>
        <fullName evidence="2">Uncharacterized protein</fullName>
    </submittedName>
</protein>
<proteinExistence type="predicted"/>
<sequence>MSETKSLNQSTPIHDELFYWENVVFLVENTLFNVPRYHFENFSEVFKTCSLCRTDMASMLMDQEFGSLLNVMLHPEPPLLTKEAWLDALKLSNMWRLVNIRNIAIRQLSNREDMSFTDKIVWGRCYKVADWMITGYSSLIDRGDVISLEEGVRIGVPGTLGIWRSQNVSRGDPLGYWGHTTAIVLGIFEEEIKDVRREAAGYGPEEEAEYGLQELAPSRSPSPESPL</sequence>
<comment type="caution">
    <text evidence="2">The sequence shown here is derived from an EMBL/GenBank/DDBJ whole genome shotgun (WGS) entry which is preliminary data.</text>
</comment>
<organism evidence="2 3">
    <name type="scientific">Armillaria borealis</name>
    <dbReference type="NCBI Taxonomy" id="47425"/>
    <lineage>
        <taxon>Eukaryota</taxon>
        <taxon>Fungi</taxon>
        <taxon>Dikarya</taxon>
        <taxon>Basidiomycota</taxon>
        <taxon>Agaricomycotina</taxon>
        <taxon>Agaricomycetes</taxon>
        <taxon>Agaricomycetidae</taxon>
        <taxon>Agaricales</taxon>
        <taxon>Marasmiineae</taxon>
        <taxon>Physalacriaceae</taxon>
        <taxon>Armillaria</taxon>
    </lineage>
</organism>
<evidence type="ECO:0000313" key="2">
    <source>
        <dbReference type="EMBL" id="KAK0454435.1"/>
    </source>
</evidence>
<accession>A0AA39K4M4</accession>
<dbReference type="AlphaFoldDB" id="A0AA39K4M4"/>
<name>A0AA39K4M4_9AGAR</name>